<evidence type="ECO:0000256" key="9">
    <source>
        <dbReference type="ARBA" id="ARBA00044624"/>
    </source>
</evidence>
<dbReference type="GO" id="GO:0004484">
    <property type="term" value="F:mRNA guanylyltransferase activity"/>
    <property type="evidence" value="ECO:0007669"/>
    <property type="project" value="UniProtKB-UniRule"/>
</dbReference>
<keyword evidence="17" id="KW-1185">Reference proteome</keyword>
<dbReference type="Pfam" id="PF03919">
    <property type="entry name" value="mRNA_cap_C"/>
    <property type="match status" value="1"/>
</dbReference>
<comment type="caution">
    <text evidence="16">The sequence shown here is derived from an EMBL/GenBank/DDBJ whole genome shotgun (WGS) entry which is preliminary data.</text>
</comment>
<dbReference type="GO" id="GO:0140818">
    <property type="term" value="F:mRNA 5'-triphosphate monophosphatase activity"/>
    <property type="evidence" value="ECO:0007669"/>
    <property type="project" value="UniProtKB-EC"/>
</dbReference>
<feature type="binding site" evidence="13">
    <location>
        <position position="329"/>
    </location>
    <ligand>
        <name>GTP</name>
        <dbReference type="ChEBI" id="CHEBI:37565"/>
    </ligand>
</feature>
<evidence type="ECO:0000256" key="3">
    <source>
        <dbReference type="ARBA" id="ARBA00022679"/>
    </source>
</evidence>
<dbReference type="Gene3D" id="2.40.50.140">
    <property type="entry name" value="Nucleic acid-binding proteins"/>
    <property type="match status" value="1"/>
</dbReference>
<dbReference type="InterPro" id="IPR013846">
    <property type="entry name" value="mRNA_cap_enzyme_C"/>
</dbReference>
<dbReference type="Gene3D" id="3.30.470.30">
    <property type="entry name" value="DNA ligase/mRNA capping enzyme"/>
    <property type="match status" value="1"/>
</dbReference>
<dbReference type="InterPro" id="IPR017074">
    <property type="entry name" value="mRNA_cap_enz_bifunc"/>
</dbReference>
<feature type="active site" description="Phosphocysteine intermediate" evidence="11">
    <location>
        <position position="132"/>
    </location>
</feature>
<dbReference type="InterPro" id="IPR029021">
    <property type="entry name" value="Prot-tyrosine_phosphatase-like"/>
</dbReference>
<feature type="active site" description="N6-GMP-lysine intermediate" evidence="12">
    <location>
        <position position="308"/>
    </location>
</feature>
<dbReference type="InterPro" id="IPR000387">
    <property type="entry name" value="Tyr_Pase_dom"/>
</dbReference>
<dbReference type="GO" id="GO:0004651">
    <property type="term" value="F:polynucleotide 5'-phosphatase activity"/>
    <property type="evidence" value="ECO:0007669"/>
    <property type="project" value="UniProtKB-UniRule"/>
</dbReference>
<dbReference type="PROSITE" id="PS00383">
    <property type="entry name" value="TYR_PHOSPHATASE_1"/>
    <property type="match status" value="1"/>
</dbReference>
<dbReference type="InterPro" id="IPR000340">
    <property type="entry name" value="Dual-sp_phosphatase_cat-dom"/>
</dbReference>
<dbReference type="PROSITE" id="PS50056">
    <property type="entry name" value="TYR_PHOSPHATASE_2"/>
    <property type="match status" value="1"/>
</dbReference>
<keyword evidence="8 10" id="KW-0539">Nucleus</keyword>
<dbReference type="GO" id="GO:0004721">
    <property type="term" value="F:phosphoprotein phosphatase activity"/>
    <property type="evidence" value="ECO:0007669"/>
    <property type="project" value="UniProtKB-UniRule"/>
</dbReference>
<keyword evidence="7 10" id="KW-0342">GTP-binding</keyword>
<organism evidence="16 17">
    <name type="scientific">Parthenolecanium corni</name>
    <dbReference type="NCBI Taxonomy" id="536013"/>
    <lineage>
        <taxon>Eukaryota</taxon>
        <taxon>Metazoa</taxon>
        <taxon>Ecdysozoa</taxon>
        <taxon>Arthropoda</taxon>
        <taxon>Hexapoda</taxon>
        <taxon>Insecta</taxon>
        <taxon>Pterygota</taxon>
        <taxon>Neoptera</taxon>
        <taxon>Paraneoptera</taxon>
        <taxon>Hemiptera</taxon>
        <taxon>Sternorrhyncha</taxon>
        <taxon>Coccoidea</taxon>
        <taxon>Coccidae</taxon>
        <taxon>Parthenolecanium</taxon>
    </lineage>
</organism>
<dbReference type="AlphaFoldDB" id="A0AAN9TP37"/>
<comment type="function">
    <text evidence="10">Bifunctional mRNA-capping enzyme exhibiting RNA 5'-triphosphate monophosphatase activity in the N-terminal part and mRNA guanylyltransferase activity in the C-terminal part. Catalyzes the first two steps of cap formation: by removing the gamma-phosphate from the 5'-triphosphate end of nascent mRNA to yield a diphosphate end, and by transferring the GMP moiety of GTP to the 5'-diphosphate terminus of RNA via a covalent enzyme-GMP reaction intermediate.</text>
</comment>
<comment type="catalytic activity">
    <reaction evidence="10">
        <text>a 5'-end triphospho-ribonucleoside in mRNA + H2O = a 5'-end diphospho-ribonucleoside in mRNA + phosphate + H(+)</text>
        <dbReference type="Rhea" id="RHEA:67004"/>
        <dbReference type="Rhea" id="RHEA-COMP:17164"/>
        <dbReference type="Rhea" id="RHEA-COMP:17165"/>
        <dbReference type="ChEBI" id="CHEBI:15377"/>
        <dbReference type="ChEBI" id="CHEBI:15378"/>
        <dbReference type="ChEBI" id="CHEBI:43474"/>
        <dbReference type="ChEBI" id="CHEBI:167616"/>
        <dbReference type="ChEBI" id="CHEBI:167618"/>
        <dbReference type="EC" id="3.6.1.74"/>
    </reaction>
</comment>
<accession>A0AAN9TP37</accession>
<comment type="similarity">
    <text evidence="10">In the N-terminal section; belongs to the non-receptor class of the protein-tyrosine phosphatase family.</text>
</comment>
<evidence type="ECO:0000256" key="14">
    <source>
        <dbReference type="SAM" id="MobiDB-lite"/>
    </source>
</evidence>
<feature type="binding site" evidence="13">
    <location>
        <begin position="543"/>
        <end position="548"/>
    </location>
    <ligand>
        <name>GTP</name>
        <dbReference type="ChEBI" id="CHEBI:37565"/>
    </ligand>
</feature>
<feature type="binding site" evidence="13">
    <location>
        <position position="313"/>
    </location>
    <ligand>
        <name>GTP</name>
        <dbReference type="ChEBI" id="CHEBI:37565"/>
    </ligand>
</feature>
<feature type="region of interest" description="Disordered" evidence="14">
    <location>
        <begin position="194"/>
        <end position="234"/>
    </location>
</feature>
<dbReference type="GO" id="GO:0005524">
    <property type="term" value="F:ATP binding"/>
    <property type="evidence" value="ECO:0007669"/>
    <property type="project" value="InterPro"/>
</dbReference>
<evidence type="ECO:0000256" key="4">
    <source>
        <dbReference type="ARBA" id="ARBA00022695"/>
    </source>
</evidence>
<dbReference type="PANTHER" id="PTHR10367:SF17">
    <property type="entry name" value="MRNA-CAPPING ENZYME"/>
    <property type="match status" value="1"/>
</dbReference>
<dbReference type="GO" id="GO:0006370">
    <property type="term" value="P:7-methylguanosine mRNA capping"/>
    <property type="evidence" value="ECO:0007669"/>
    <property type="project" value="UniProtKB-UniRule"/>
</dbReference>
<evidence type="ECO:0000256" key="6">
    <source>
        <dbReference type="ARBA" id="ARBA00023042"/>
    </source>
</evidence>
<evidence type="ECO:0000313" key="17">
    <source>
        <dbReference type="Proteomes" id="UP001367676"/>
    </source>
</evidence>
<keyword evidence="5 10" id="KW-0547">Nucleotide-binding</keyword>
<evidence type="ECO:0000256" key="8">
    <source>
        <dbReference type="ARBA" id="ARBA00023242"/>
    </source>
</evidence>
<dbReference type="GO" id="GO:0005634">
    <property type="term" value="C:nucleus"/>
    <property type="evidence" value="ECO:0007669"/>
    <property type="project" value="UniProtKB-SubCell"/>
</dbReference>
<evidence type="ECO:0000256" key="7">
    <source>
        <dbReference type="ARBA" id="ARBA00023134"/>
    </source>
</evidence>
<gene>
    <name evidence="16" type="ORF">V9T40_012892</name>
</gene>
<dbReference type="InterPro" id="IPR051029">
    <property type="entry name" value="mRNA_Capping_Enz/RNA_Phosphat"/>
</dbReference>
<dbReference type="PANTHER" id="PTHR10367">
    <property type="entry name" value="MRNA-CAPPING ENZYME"/>
    <property type="match status" value="1"/>
</dbReference>
<dbReference type="FunFam" id="3.30.470.30:FF:000040">
    <property type="entry name" value="mRNA-capping enzyme"/>
    <property type="match status" value="1"/>
</dbReference>
<dbReference type="Pfam" id="PF01331">
    <property type="entry name" value="mRNA_cap_enzyme"/>
    <property type="match status" value="1"/>
</dbReference>
<evidence type="ECO:0000256" key="5">
    <source>
        <dbReference type="ARBA" id="ARBA00022741"/>
    </source>
</evidence>
<dbReference type="SUPFAM" id="SSF50249">
    <property type="entry name" value="Nucleic acid-binding proteins"/>
    <property type="match status" value="1"/>
</dbReference>
<dbReference type="SUPFAM" id="SSF52799">
    <property type="entry name" value="(Phosphotyrosine protein) phosphatases II"/>
    <property type="match status" value="1"/>
</dbReference>
<dbReference type="Pfam" id="PF00782">
    <property type="entry name" value="DSPc"/>
    <property type="match status" value="1"/>
</dbReference>
<evidence type="ECO:0000256" key="1">
    <source>
        <dbReference type="ARBA" id="ARBA00004123"/>
    </source>
</evidence>
<dbReference type="SUPFAM" id="SSF56091">
    <property type="entry name" value="DNA ligase/mRNA capping enzyme, catalytic domain"/>
    <property type="match status" value="1"/>
</dbReference>
<keyword evidence="10" id="KW-0378">Hydrolase</keyword>
<name>A0AAN9TP37_9HEMI</name>
<dbReference type="EMBL" id="JBBCAQ010000036">
    <property type="protein sequence ID" value="KAK7576606.1"/>
    <property type="molecule type" value="Genomic_DNA"/>
</dbReference>
<keyword evidence="4 10" id="KW-0548">Nucleotidyltransferase</keyword>
<evidence type="ECO:0000256" key="11">
    <source>
        <dbReference type="PIRSR" id="PIRSR036958-1"/>
    </source>
</evidence>
<protein>
    <recommendedName>
        <fullName evidence="10">mRNA-capping enzyme</fullName>
    </recommendedName>
    <domain>
        <recommendedName>
            <fullName evidence="10">mRNA 5'-triphosphate monophosphatase</fullName>
            <ecNumber evidence="10">3.6.1.74</ecNumber>
        </recommendedName>
        <alternativeName>
            <fullName evidence="10">mRNA 5'-phosphatase</fullName>
        </alternativeName>
    </domain>
    <domain>
        <recommendedName>
            <fullName evidence="10">mRNA guanylyltransferase</fullName>
            <ecNumber evidence="10">2.7.7.50</ecNumber>
        </recommendedName>
        <alternativeName>
            <fullName evidence="10">GTP--RNA guanylyltransferase</fullName>
            <shortName evidence="10">GTase</shortName>
        </alternativeName>
    </domain>
</protein>
<comment type="subcellular location">
    <subcellularLocation>
        <location evidence="1 10">Nucleus</location>
    </subcellularLocation>
</comment>
<dbReference type="Proteomes" id="UP001367676">
    <property type="component" value="Unassembled WGS sequence"/>
</dbReference>
<keyword evidence="3 10" id="KW-0808">Transferase</keyword>
<dbReference type="GO" id="GO:0005525">
    <property type="term" value="F:GTP binding"/>
    <property type="evidence" value="ECO:0007669"/>
    <property type="project" value="UniProtKB-UniRule"/>
</dbReference>
<feature type="binding site" evidence="13">
    <location>
        <begin position="357"/>
        <end position="359"/>
    </location>
    <ligand>
        <name>GTP</name>
        <dbReference type="ChEBI" id="CHEBI:37565"/>
    </ligand>
</feature>
<dbReference type="InterPro" id="IPR012340">
    <property type="entry name" value="NA-bd_OB-fold"/>
</dbReference>
<dbReference type="CDD" id="cd07895">
    <property type="entry name" value="Adenylation_mRNA_capping"/>
    <property type="match status" value="1"/>
</dbReference>
<evidence type="ECO:0000313" key="16">
    <source>
        <dbReference type="EMBL" id="KAK7576606.1"/>
    </source>
</evidence>
<dbReference type="EC" id="3.6.1.74" evidence="10"/>
<comment type="catalytic activity">
    <reaction evidence="9">
        <text>a 5'-end diphospho-ribonucleoside in mRNA + GTP + H(+) = a 5'-end (5'-triphosphoguanosine)-ribonucleoside in mRNA + diphosphate</text>
        <dbReference type="Rhea" id="RHEA:67012"/>
        <dbReference type="Rhea" id="RHEA-COMP:17165"/>
        <dbReference type="Rhea" id="RHEA-COMP:17166"/>
        <dbReference type="ChEBI" id="CHEBI:15378"/>
        <dbReference type="ChEBI" id="CHEBI:33019"/>
        <dbReference type="ChEBI" id="CHEBI:37565"/>
        <dbReference type="ChEBI" id="CHEBI:167616"/>
        <dbReference type="ChEBI" id="CHEBI:167617"/>
        <dbReference type="EC" id="2.7.7.50"/>
    </reaction>
    <physiologicalReaction direction="left-to-right" evidence="9">
        <dbReference type="Rhea" id="RHEA:67013"/>
    </physiologicalReaction>
</comment>
<evidence type="ECO:0000256" key="13">
    <source>
        <dbReference type="PIRSR" id="PIRSR036958-3"/>
    </source>
</evidence>
<keyword evidence="2 10" id="KW-0507">mRNA processing</keyword>
<evidence type="ECO:0000256" key="2">
    <source>
        <dbReference type="ARBA" id="ARBA00022664"/>
    </source>
</evidence>
<feature type="binding site" evidence="13">
    <location>
        <begin position="474"/>
        <end position="476"/>
    </location>
    <ligand>
        <name>GTP</name>
        <dbReference type="ChEBI" id="CHEBI:37565"/>
    </ligand>
</feature>
<sequence length="599" mass="69001">MTDTPHRGPGRIPARWLRCPRKADDLLAKILAFKTPLDEKFDAQIPPQYRFTPTMLFDYAKGRRLQLGLWIDLTRTSRFYDCEQVKEQECSYVKIACHGADGAPTREQTHTFIELCNMFAAREPLKTIAVHCTHGFNRTGFLVAAYLIEKFDYSVESAIREFAKVRPPGIYKEGYIRELYLRYSDDGPAHMMPAPQLPDWCHEDDSGNGSSFDTTFSDERSSGGSSTPSPARGRRSFARFKENPMFMEGVPGVEPIVEHSEVTRLRHLVARLTGNEERPDVFVGSQPVSMDRRNLKLLAEKPYRVSWKADGTRYMMLIVGEGQVYFLDRDNSVFRVRNLSFFWRKRTSQHLVNTLLDGEMVIDTVDGQRVPRYLIYDMVVFEGHSIGQEPFYPTRYVAIQKEIIMPRRDAMTEGRIVRESEPFSVRLKEFWEMRWVSHLLSKEFASKLPHEPDGLIFQPEEDAYTFFTTPAVLKWKPLSMNSIDFLLEVKLVQKTGCLPEYIGSLRTGSGNEFGRIKCDRTLRALDGKIVECKLEGGRWVFMRERTDKSFPNADKTAEAVMESIRAPVTRTMLLDFVQKHCTPMMPPPMEPPPKRIRVA</sequence>
<dbReference type="FunFam" id="2.40.50.140:FF:000291">
    <property type="entry name" value="mRNA-capping enzyme"/>
    <property type="match status" value="1"/>
</dbReference>
<proteinExistence type="inferred from homology"/>
<keyword evidence="6 10" id="KW-0506">mRNA capping</keyword>
<reference evidence="16 17" key="1">
    <citation type="submission" date="2024-03" db="EMBL/GenBank/DDBJ databases">
        <title>Adaptation during the transition from Ophiocordyceps entomopathogen to insect associate is accompanied by gene loss and intensified selection.</title>
        <authorList>
            <person name="Ward C.M."/>
            <person name="Onetto C.A."/>
            <person name="Borneman A.R."/>
        </authorList>
    </citation>
    <scope>NUCLEOTIDE SEQUENCE [LARGE SCALE GENOMIC DNA]</scope>
    <source>
        <strain evidence="16">AWRI1</strain>
        <tissue evidence="16">Single Adult Female</tissue>
    </source>
</reference>
<dbReference type="InterPro" id="IPR016130">
    <property type="entry name" value="Tyr_Pase_AS"/>
</dbReference>
<feature type="domain" description="Tyrosine specific protein phosphatases" evidence="15">
    <location>
        <begin position="110"/>
        <end position="177"/>
    </location>
</feature>
<evidence type="ECO:0000256" key="10">
    <source>
        <dbReference type="PIRNR" id="PIRNR036958"/>
    </source>
</evidence>
<dbReference type="EC" id="2.7.7.50" evidence="10"/>
<comment type="similarity">
    <text evidence="10">In the C-terminal section; belongs to the eukaryotic GTase family.</text>
</comment>
<dbReference type="PIRSF" id="PIRSF036958">
    <property type="entry name" value="mRNA_capping_HCE"/>
    <property type="match status" value="1"/>
</dbReference>
<evidence type="ECO:0000256" key="12">
    <source>
        <dbReference type="PIRSR" id="PIRSR036958-2"/>
    </source>
</evidence>
<evidence type="ECO:0000259" key="15">
    <source>
        <dbReference type="PROSITE" id="PS50056"/>
    </source>
</evidence>
<dbReference type="Gene3D" id="3.90.190.10">
    <property type="entry name" value="Protein tyrosine phosphatase superfamily"/>
    <property type="match status" value="1"/>
</dbReference>
<dbReference type="InterPro" id="IPR001339">
    <property type="entry name" value="mRNA_cap_enzyme_adenylation"/>
</dbReference>